<protein>
    <submittedName>
        <fullName evidence="1">Uncharacterized protein</fullName>
    </submittedName>
</protein>
<reference evidence="1 2" key="1">
    <citation type="journal article" date="2019" name="Sci. Rep.">
        <title>Orb-weaving spider Araneus ventricosus genome elucidates the spidroin gene catalogue.</title>
        <authorList>
            <person name="Kono N."/>
            <person name="Nakamura H."/>
            <person name="Ohtoshi R."/>
            <person name="Moran D.A.P."/>
            <person name="Shinohara A."/>
            <person name="Yoshida Y."/>
            <person name="Fujiwara M."/>
            <person name="Mori M."/>
            <person name="Tomita M."/>
            <person name="Arakawa K."/>
        </authorList>
    </citation>
    <scope>NUCLEOTIDE SEQUENCE [LARGE SCALE GENOMIC DNA]</scope>
</reference>
<sequence length="162" mass="18395">MIRPEDRIGQAPAKRQKTVHEQFVPQEPLPMTEIVLNETDQIYYFENPIIPDNAWNEIIYSEPPQKGIGRILEGFACQLKPIPCEQTIVVLPSNLPPPLDNYFSETVEIPPELPVVGDEVQDDLPLDLRTHCTAGPRKQHVISVPYPLDLPLVVVNKCTFFM</sequence>
<gene>
    <name evidence="1" type="ORF">AVEN_180727_1</name>
</gene>
<dbReference type="Proteomes" id="UP000499080">
    <property type="component" value="Unassembled WGS sequence"/>
</dbReference>
<organism evidence="1 2">
    <name type="scientific">Araneus ventricosus</name>
    <name type="common">Orbweaver spider</name>
    <name type="synonym">Epeira ventricosa</name>
    <dbReference type="NCBI Taxonomy" id="182803"/>
    <lineage>
        <taxon>Eukaryota</taxon>
        <taxon>Metazoa</taxon>
        <taxon>Ecdysozoa</taxon>
        <taxon>Arthropoda</taxon>
        <taxon>Chelicerata</taxon>
        <taxon>Arachnida</taxon>
        <taxon>Araneae</taxon>
        <taxon>Araneomorphae</taxon>
        <taxon>Entelegynae</taxon>
        <taxon>Araneoidea</taxon>
        <taxon>Araneidae</taxon>
        <taxon>Araneus</taxon>
    </lineage>
</organism>
<comment type="caution">
    <text evidence="1">The sequence shown here is derived from an EMBL/GenBank/DDBJ whole genome shotgun (WGS) entry which is preliminary data.</text>
</comment>
<evidence type="ECO:0000313" key="2">
    <source>
        <dbReference type="Proteomes" id="UP000499080"/>
    </source>
</evidence>
<name>A0A4Y2FWF7_ARAVE</name>
<dbReference type="AlphaFoldDB" id="A0A4Y2FWF7"/>
<proteinExistence type="predicted"/>
<dbReference type="EMBL" id="BGPR01001115">
    <property type="protein sequence ID" value="GBM45862.1"/>
    <property type="molecule type" value="Genomic_DNA"/>
</dbReference>
<accession>A0A4Y2FWF7</accession>
<keyword evidence="2" id="KW-1185">Reference proteome</keyword>
<evidence type="ECO:0000313" key="1">
    <source>
        <dbReference type="EMBL" id="GBM45862.1"/>
    </source>
</evidence>